<feature type="region of interest" description="Disordered" evidence="12">
    <location>
        <begin position="46"/>
        <end position="70"/>
    </location>
</feature>
<evidence type="ECO:0000313" key="15">
    <source>
        <dbReference type="EMBL" id="SPD31994.1"/>
    </source>
</evidence>
<keyword evidence="6" id="KW-0229">DNA integration</keyword>
<evidence type="ECO:0000256" key="10">
    <source>
        <dbReference type="ARBA" id="ARBA00023172"/>
    </source>
</evidence>
<dbReference type="Pfam" id="PF00078">
    <property type="entry name" value="RVT_1"/>
    <property type="match status" value="1"/>
</dbReference>
<dbReference type="PANTHER" id="PTHR37984">
    <property type="entry name" value="PROTEIN CBG26694"/>
    <property type="match status" value="1"/>
</dbReference>
<keyword evidence="2" id="KW-0479">Metal-binding</keyword>
<dbReference type="InterPro" id="IPR036397">
    <property type="entry name" value="RNaseH_sf"/>
</dbReference>
<dbReference type="InterPro" id="IPR001584">
    <property type="entry name" value="Integrase_cat-core"/>
</dbReference>
<keyword evidence="9" id="KW-0238">DNA-binding</keyword>
<dbReference type="Gene3D" id="3.10.10.10">
    <property type="entry name" value="HIV Type 1 Reverse Transcriptase, subunit A, domain 1"/>
    <property type="match status" value="1"/>
</dbReference>
<dbReference type="InterPro" id="IPR043128">
    <property type="entry name" value="Rev_trsase/Diguanyl_cyclase"/>
</dbReference>
<dbReference type="EMBL" id="OIVN01006383">
    <property type="protein sequence ID" value="SPD31994.1"/>
    <property type="molecule type" value="Genomic_DNA"/>
</dbReference>
<dbReference type="SUPFAM" id="SSF56672">
    <property type="entry name" value="DNA/RNA polymerases"/>
    <property type="match status" value="1"/>
</dbReference>
<dbReference type="CDD" id="cd09274">
    <property type="entry name" value="RNase_HI_RT_Ty3"/>
    <property type="match status" value="1"/>
</dbReference>
<sequence>MSRAGKSKPKHRGEMLDILKALEGMVGILQQQQELLQHQLQQGVATQQRQQKGQRGRRLNGDGDGQEQSAVENDANRGLHQFEKLNPPSFNGEPDSMIAEKWVMRVEKIFEALGCSEEQKVVMTVFKLEGEAEHWWKMTKASMEVKGKPLTWTNFLEAFYEKYFLDSVRDQKELEFQQLEQRDLTVGQYEAKFTELARFAPHLIEEDSKKVKKFLLGLRPPIRSKLVPLLLDSYSVVVRLDLAIEKDWEENQKQKNQQGGTRGNTPKGRREFEPKGGKKRVMKAEPKKVPPLKTVWKDGALDQRLPYASTTVAREAKSPWESLCNYPTGCSGFSISNPRFHFEGIREASLSLISTMRAYRLLRKGCHAHLAYVSNSKLELLKLDKIQVVKEFPDVFPKDLPGLPPDQEIEFSIDLLPRTTPISKAPYQMETVELEELKRQLQELLDKGFIRPSVSPWGAPVLFFKKKDGTMRLCIDYRQLNRVTVKKKYPLPRIDNLFDQLQGAKVFSKIDLRSGYHQLKIKGDDIPKIAFRTRYGHYEFLVMPFGLTNAPIAFMDLMNRVFRPFLDKFVIVFIDDILVYSKSWEEHEQNLRVVLQTLRENQLYGKLSKCEFWLDKVTFLGHVISGEGISVDPNKVEAVVKWERPTNVTKVRSFLGLAGYYRRFVEGFSRLATPLTRLTQKNVKFEWTKECERSFQELKSRLTSTPILIIPTNTGGFVVFSDASRKGLGCVLKQNGKVVAYASWQLKTYEQNYPTQDLELAAMIFALKIWRHYLYGESFEIYTNHKSLKKANVVADTLSRKSAGFMAHLRAKEWRLLKELRDLNVELSLNSSGVLIANMRVELVIKKKIFEAQQTDPQILHWVEEAKKGTQSEFKNSKDGILRFRGRICVPDDPKVKNQLLEEAHRSKYTMHPGSTKMYQNLHGEYWWNNMKREIAQFVSRCLVCQQLKAEHQKPAGTLQPLPIPEWKWEHISMDFVSRLPRTSRKHDAILHGVPVSIVSDRDPRFTTRFWKSLQDALGTKLDLSTAFHPQSDGQTERTIQTLEDMLRACAMDMKGNWDDHLPLIEFAYNNSYHSSIQMALYEALYGRKCQSPICWEEVGKRKLLRPELVQMTIEKIKLIHERLRTAQCRQKSYADRRRRHLDFQIGDFVFLKVSPFSGVKRFDKKGKLSPRFVGSFEILERIGTVTYRIALPPKLSSIHNVFHVSMLRKYIPDPSHVVEYESLQIGGDLCYHEQPIQILDRREQVLRSKTIPLVKVLWRNHLHEEETWETEKEMKDRYPQLFEEKEATNDVEFDESESFYGSNSYESVLKSHDFAIDHEGFFPHLEYFYSSSGNELTVEDEGDHDAVGATESTTVVSLPSFSSLERLGTPTLMMSPKPKILEWKSIVQEGVVAEAIDDVVAKVVDEVIAEIVEKASNMQEIPAVNDVTVLGMIPKQDSHHGRGSGCRHRDVTDVADFEEIAPKIGTMISADASQLIFMSFC</sequence>
<dbReference type="InterPro" id="IPR000477">
    <property type="entry name" value="RT_dom"/>
</dbReference>
<dbReference type="InterPro" id="IPR005162">
    <property type="entry name" value="Retrotrans_gag_dom"/>
</dbReference>
<evidence type="ECO:0000259" key="13">
    <source>
        <dbReference type="PROSITE" id="PS50878"/>
    </source>
</evidence>
<dbReference type="Pfam" id="PF17919">
    <property type="entry name" value="RT_RNaseH_2"/>
    <property type="match status" value="1"/>
</dbReference>
<dbReference type="GO" id="GO:0046872">
    <property type="term" value="F:metal ion binding"/>
    <property type="evidence" value="ECO:0007669"/>
    <property type="project" value="UniProtKB-KW"/>
</dbReference>
<dbReference type="GO" id="GO:0003887">
    <property type="term" value="F:DNA-directed DNA polymerase activity"/>
    <property type="evidence" value="ECO:0007669"/>
    <property type="project" value="UniProtKB-KW"/>
</dbReference>
<feature type="region of interest" description="Disordered" evidence="12">
    <location>
        <begin position="251"/>
        <end position="284"/>
    </location>
</feature>
<dbReference type="GO" id="GO:0006508">
    <property type="term" value="P:proteolysis"/>
    <property type="evidence" value="ECO:0007669"/>
    <property type="project" value="UniProtKB-KW"/>
</dbReference>
<keyword evidence="8" id="KW-0239">DNA-directed DNA polymerase</keyword>
<keyword evidence="4" id="KW-0378">Hydrolase</keyword>
<keyword evidence="8" id="KW-0808">Transferase</keyword>
<dbReference type="GO" id="GO:0003964">
    <property type="term" value="F:RNA-directed DNA polymerase activity"/>
    <property type="evidence" value="ECO:0007669"/>
    <property type="project" value="UniProtKB-KW"/>
</dbReference>
<feature type="compositionally biased region" description="Basic and acidic residues" evidence="12">
    <location>
        <begin position="268"/>
        <end position="284"/>
    </location>
</feature>
<reference evidence="15" key="1">
    <citation type="submission" date="2018-02" db="EMBL/GenBank/DDBJ databases">
        <authorList>
            <person name="Cohen D.B."/>
            <person name="Kent A.D."/>
        </authorList>
    </citation>
    <scope>NUCLEOTIDE SEQUENCE</scope>
</reference>
<keyword evidence="8" id="KW-0548">Nucleotidyltransferase</keyword>
<name>A0A2N9J5W4_FAGSY</name>
<keyword evidence="11" id="KW-0511">Multifunctional enzyme</keyword>
<evidence type="ECO:0000256" key="5">
    <source>
        <dbReference type="ARBA" id="ARBA00022842"/>
    </source>
</evidence>
<dbReference type="GO" id="GO:0006310">
    <property type="term" value="P:DNA recombination"/>
    <property type="evidence" value="ECO:0007669"/>
    <property type="project" value="UniProtKB-KW"/>
</dbReference>
<dbReference type="PROSITE" id="PS50994">
    <property type="entry name" value="INTEGRASE"/>
    <property type="match status" value="1"/>
</dbReference>
<dbReference type="SUPFAM" id="SSF53098">
    <property type="entry name" value="Ribonuclease H-like"/>
    <property type="match status" value="1"/>
</dbReference>
<dbReference type="PROSITE" id="PS50878">
    <property type="entry name" value="RT_POL"/>
    <property type="match status" value="1"/>
</dbReference>
<evidence type="ECO:0000256" key="9">
    <source>
        <dbReference type="ARBA" id="ARBA00023125"/>
    </source>
</evidence>
<keyword evidence="5" id="KW-0460">Magnesium</keyword>
<dbReference type="InterPro" id="IPR012337">
    <property type="entry name" value="RNaseH-like_sf"/>
</dbReference>
<keyword evidence="3" id="KW-0064">Aspartyl protease</keyword>
<dbReference type="InterPro" id="IPR043502">
    <property type="entry name" value="DNA/RNA_pol_sf"/>
</dbReference>
<evidence type="ECO:0000259" key="14">
    <source>
        <dbReference type="PROSITE" id="PS50994"/>
    </source>
</evidence>
<organism evidence="15">
    <name type="scientific">Fagus sylvatica</name>
    <name type="common">Beechnut</name>
    <dbReference type="NCBI Taxonomy" id="28930"/>
    <lineage>
        <taxon>Eukaryota</taxon>
        <taxon>Viridiplantae</taxon>
        <taxon>Streptophyta</taxon>
        <taxon>Embryophyta</taxon>
        <taxon>Tracheophyta</taxon>
        <taxon>Spermatophyta</taxon>
        <taxon>Magnoliopsida</taxon>
        <taxon>eudicotyledons</taxon>
        <taxon>Gunneridae</taxon>
        <taxon>Pentapetalae</taxon>
        <taxon>rosids</taxon>
        <taxon>fabids</taxon>
        <taxon>Fagales</taxon>
        <taxon>Fagaceae</taxon>
        <taxon>Fagus</taxon>
    </lineage>
</organism>
<dbReference type="GO" id="GO:0015074">
    <property type="term" value="P:DNA integration"/>
    <property type="evidence" value="ECO:0007669"/>
    <property type="project" value="UniProtKB-KW"/>
</dbReference>
<evidence type="ECO:0000256" key="12">
    <source>
        <dbReference type="SAM" id="MobiDB-lite"/>
    </source>
</evidence>
<dbReference type="Gene3D" id="3.30.70.270">
    <property type="match status" value="2"/>
</dbReference>
<dbReference type="Gene3D" id="3.30.420.10">
    <property type="entry name" value="Ribonuclease H-like superfamily/Ribonuclease H"/>
    <property type="match status" value="1"/>
</dbReference>
<evidence type="ECO:0000256" key="6">
    <source>
        <dbReference type="ARBA" id="ARBA00022908"/>
    </source>
</evidence>
<keyword evidence="10" id="KW-0233">DNA recombination</keyword>
<feature type="domain" description="Integrase catalytic" evidence="14">
    <location>
        <begin position="989"/>
        <end position="1089"/>
    </location>
</feature>
<evidence type="ECO:0000256" key="1">
    <source>
        <dbReference type="ARBA" id="ARBA00022670"/>
    </source>
</evidence>
<dbReference type="FunFam" id="3.30.70.270:FF:000020">
    <property type="entry name" value="Transposon Tf2-6 polyprotein-like Protein"/>
    <property type="match status" value="1"/>
</dbReference>
<evidence type="ECO:0008006" key="16">
    <source>
        <dbReference type="Google" id="ProtNLM"/>
    </source>
</evidence>
<dbReference type="InterPro" id="IPR041588">
    <property type="entry name" value="Integrase_H2C2"/>
</dbReference>
<proteinExistence type="predicted"/>
<evidence type="ECO:0000256" key="8">
    <source>
        <dbReference type="ARBA" id="ARBA00022932"/>
    </source>
</evidence>
<dbReference type="PANTHER" id="PTHR37984:SF5">
    <property type="entry name" value="PROTEIN NYNRIN-LIKE"/>
    <property type="match status" value="1"/>
</dbReference>
<evidence type="ECO:0000256" key="11">
    <source>
        <dbReference type="ARBA" id="ARBA00023268"/>
    </source>
</evidence>
<dbReference type="InterPro" id="IPR050951">
    <property type="entry name" value="Retrovirus_Pol_polyprotein"/>
</dbReference>
<dbReference type="Pfam" id="PF17921">
    <property type="entry name" value="Integrase_H2C2"/>
    <property type="match status" value="1"/>
</dbReference>
<dbReference type="GO" id="GO:0003677">
    <property type="term" value="F:DNA binding"/>
    <property type="evidence" value="ECO:0007669"/>
    <property type="project" value="UniProtKB-KW"/>
</dbReference>
<keyword evidence="1" id="KW-0645">Protease</keyword>
<feature type="domain" description="Reverse transcriptase" evidence="13">
    <location>
        <begin position="445"/>
        <end position="624"/>
    </location>
</feature>
<accession>A0A2N9J5W4</accession>
<evidence type="ECO:0000256" key="7">
    <source>
        <dbReference type="ARBA" id="ARBA00022918"/>
    </source>
</evidence>
<evidence type="ECO:0000256" key="2">
    <source>
        <dbReference type="ARBA" id="ARBA00022723"/>
    </source>
</evidence>
<protein>
    <recommendedName>
        <fullName evidence="16">Integrase catalytic domain-containing protein</fullName>
    </recommendedName>
</protein>
<dbReference type="Pfam" id="PF24626">
    <property type="entry name" value="SH3_Tf2-1"/>
    <property type="match status" value="1"/>
</dbReference>
<evidence type="ECO:0000256" key="3">
    <source>
        <dbReference type="ARBA" id="ARBA00022750"/>
    </source>
</evidence>
<gene>
    <name evidence="15" type="ORF">FSB_LOCUS59876</name>
</gene>
<dbReference type="InterPro" id="IPR041577">
    <property type="entry name" value="RT_RNaseH_2"/>
</dbReference>
<evidence type="ECO:0000256" key="4">
    <source>
        <dbReference type="ARBA" id="ARBA00022801"/>
    </source>
</evidence>
<dbReference type="Gene3D" id="1.10.340.70">
    <property type="match status" value="1"/>
</dbReference>
<dbReference type="InterPro" id="IPR056924">
    <property type="entry name" value="SH3_Tf2-1"/>
</dbReference>
<keyword evidence="7" id="KW-0695">RNA-directed DNA polymerase</keyword>
<dbReference type="GO" id="GO:0004190">
    <property type="term" value="F:aspartic-type endopeptidase activity"/>
    <property type="evidence" value="ECO:0007669"/>
    <property type="project" value="UniProtKB-KW"/>
</dbReference>
<dbReference type="Pfam" id="PF03732">
    <property type="entry name" value="Retrotrans_gag"/>
    <property type="match status" value="1"/>
</dbReference>
<dbReference type="CDD" id="cd01647">
    <property type="entry name" value="RT_LTR"/>
    <property type="match status" value="1"/>
</dbReference>